<dbReference type="SUPFAM" id="SSF53850">
    <property type="entry name" value="Periplasmic binding protein-like II"/>
    <property type="match status" value="1"/>
</dbReference>
<proteinExistence type="inferred from homology"/>
<comment type="similarity">
    <text evidence="1">Belongs to the LysR transcriptional regulatory family.</text>
</comment>
<name>A0ABP6WDH4_9GAMM</name>
<dbReference type="PROSITE" id="PS50931">
    <property type="entry name" value="HTH_LYSR"/>
    <property type="match status" value="1"/>
</dbReference>
<comment type="caution">
    <text evidence="7">The sequence shown here is derived from an EMBL/GenBank/DDBJ whole genome shotgun (WGS) entry which is preliminary data.</text>
</comment>
<dbReference type="SUPFAM" id="SSF46785">
    <property type="entry name" value="Winged helix' DNA-binding domain"/>
    <property type="match status" value="1"/>
</dbReference>
<protein>
    <submittedName>
        <fullName evidence="7">LysR substrate-binding domain-containing protein</fullName>
    </submittedName>
</protein>
<dbReference type="Pfam" id="PF00126">
    <property type="entry name" value="HTH_1"/>
    <property type="match status" value="1"/>
</dbReference>
<dbReference type="RefSeq" id="WP_344959902.1">
    <property type="nucleotide sequence ID" value="NZ_BAABCX010000007.1"/>
</dbReference>
<dbReference type="Gene3D" id="1.10.10.10">
    <property type="entry name" value="Winged helix-like DNA-binding domain superfamily/Winged helix DNA-binding domain"/>
    <property type="match status" value="1"/>
</dbReference>
<evidence type="ECO:0000256" key="5">
    <source>
        <dbReference type="SAM" id="MobiDB-lite"/>
    </source>
</evidence>
<keyword evidence="8" id="KW-1185">Reference proteome</keyword>
<dbReference type="PRINTS" id="PR00039">
    <property type="entry name" value="HTHLYSR"/>
</dbReference>
<evidence type="ECO:0000256" key="2">
    <source>
        <dbReference type="ARBA" id="ARBA00023015"/>
    </source>
</evidence>
<keyword evidence="4" id="KW-0804">Transcription</keyword>
<reference evidence="8" key="1">
    <citation type="journal article" date="2019" name="Int. J. Syst. Evol. Microbiol.">
        <title>The Global Catalogue of Microorganisms (GCM) 10K type strain sequencing project: providing services to taxonomists for standard genome sequencing and annotation.</title>
        <authorList>
            <consortium name="The Broad Institute Genomics Platform"/>
            <consortium name="The Broad Institute Genome Sequencing Center for Infectious Disease"/>
            <person name="Wu L."/>
            <person name="Ma J."/>
        </authorList>
    </citation>
    <scope>NUCLEOTIDE SEQUENCE [LARGE SCALE GENOMIC DNA]</scope>
    <source>
        <strain evidence="8">JCM 17110</strain>
    </source>
</reference>
<evidence type="ECO:0000256" key="1">
    <source>
        <dbReference type="ARBA" id="ARBA00009437"/>
    </source>
</evidence>
<feature type="region of interest" description="Disordered" evidence="5">
    <location>
        <begin position="307"/>
        <end position="329"/>
    </location>
</feature>
<feature type="domain" description="HTH lysR-type" evidence="6">
    <location>
        <begin position="9"/>
        <end position="66"/>
    </location>
</feature>
<evidence type="ECO:0000256" key="4">
    <source>
        <dbReference type="ARBA" id="ARBA00023163"/>
    </source>
</evidence>
<dbReference type="InterPro" id="IPR000847">
    <property type="entry name" value="LysR_HTH_N"/>
</dbReference>
<evidence type="ECO:0000313" key="7">
    <source>
        <dbReference type="EMBL" id="GAA3550012.1"/>
    </source>
</evidence>
<accession>A0ABP6WDH4</accession>
<dbReference type="PANTHER" id="PTHR30537:SF5">
    <property type="entry name" value="HTH-TYPE TRANSCRIPTIONAL ACTIVATOR TTDR-RELATED"/>
    <property type="match status" value="1"/>
</dbReference>
<dbReference type="InterPro" id="IPR005119">
    <property type="entry name" value="LysR_subst-bd"/>
</dbReference>
<evidence type="ECO:0000259" key="6">
    <source>
        <dbReference type="PROSITE" id="PS50931"/>
    </source>
</evidence>
<feature type="compositionally biased region" description="Pro residues" evidence="5">
    <location>
        <begin position="319"/>
        <end position="329"/>
    </location>
</feature>
<dbReference type="InterPro" id="IPR058163">
    <property type="entry name" value="LysR-type_TF_proteobact-type"/>
</dbReference>
<dbReference type="Gene3D" id="3.40.190.290">
    <property type="match status" value="1"/>
</dbReference>
<keyword evidence="3" id="KW-0238">DNA-binding</keyword>
<evidence type="ECO:0000313" key="8">
    <source>
        <dbReference type="Proteomes" id="UP001500795"/>
    </source>
</evidence>
<dbReference type="InterPro" id="IPR036388">
    <property type="entry name" value="WH-like_DNA-bd_sf"/>
</dbReference>
<dbReference type="PANTHER" id="PTHR30537">
    <property type="entry name" value="HTH-TYPE TRANSCRIPTIONAL REGULATOR"/>
    <property type="match status" value="1"/>
</dbReference>
<dbReference type="EMBL" id="BAABCX010000007">
    <property type="protein sequence ID" value="GAA3550012.1"/>
    <property type="molecule type" value="Genomic_DNA"/>
</dbReference>
<dbReference type="Proteomes" id="UP001500795">
    <property type="component" value="Unassembled WGS sequence"/>
</dbReference>
<keyword evidence="2" id="KW-0805">Transcription regulation</keyword>
<gene>
    <name evidence="7" type="ORF">GCM10022394_32690</name>
</gene>
<sequence length="329" mass="36928">MSERIKPLPPLNCLQAFEAAARSQSFTHAANELSLTQSAISRQIKRLEESLGRPLFRRDALGVELTPAGERYFRLVQRLLRELASGTAALTRRQGSLQLTLASSPTVASMWLTRKLPELQQACPQLDIRILTMEDPRRLDLSEFDLALYYQIPGEMAPEGVHITPLFEQEDVICVCSAGYLLQAGPVTSPQQMLQQHSMLVVEDFYHDWLTWEDWFQAVGEPYQAPRRTLRANSYQLLMQAALAGQGIALGWSKLLAPYLKEGSLVQALPEYMPSKGFLSLMEPSHRHTSAAARQFIRWLLDDGSERTGPARDNAPQDSLPPDPANDLF</sequence>
<dbReference type="Pfam" id="PF03466">
    <property type="entry name" value="LysR_substrate"/>
    <property type="match status" value="1"/>
</dbReference>
<evidence type="ECO:0000256" key="3">
    <source>
        <dbReference type="ARBA" id="ARBA00023125"/>
    </source>
</evidence>
<dbReference type="InterPro" id="IPR036390">
    <property type="entry name" value="WH_DNA-bd_sf"/>
</dbReference>
<organism evidence="7 8">
    <name type="scientific">Zobellella aerophila</name>
    <dbReference type="NCBI Taxonomy" id="870480"/>
    <lineage>
        <taxon>Bacteria</taxon>
        <taxon>Pseudomonadati</taxon>
        <taxon>Pseudomonadota</taxon>
        <taxon>Gammaproteobacteria</taxon>
        <taxon>Aeromonadales</taxon>
        <taxon>Aeromonadaceae</taxon>
        <taxon>Zobellella</taxon>
    </lineage>
</organism>